<dbReference type="CDD" id="cd08964">
    <property type="entry name" value="L-asparaginase_II"/>
    <property type="match status" value="1"/>
</dbReference>
<dbReference type="PROSITE" id="PS00917">
    <property type="entry name" value="ASN_GLN_ASE_2"/>
    <property type="match status" value="1"/>
</dbReference>
<dbReference type="AlphaFoldDB" id="A0A2U8GY90"/>
<dbReference type="PANTHER" id="PTHR11707:SF28">
    <property type="entry name" value="60 KDA LYSOPHOSPHOLIPASE"/>
    <property type="match status" value="1"/>
</dbReference>
<dbReference type="InterPro" id="IPR040919">
    <property type="entry name" value="Asparaginase_C"/>
</dbReference>
<evidence type="ECO:0000313" key="10">
    <source>
        <dbReference type="Proteomes" id="UP000244902"/>
    </source>
</evidence>
<evidence type="ECO:0000256" key="3">
    <source>
        <dbReference type="PIRSR" id="PIRSR001220-1"/>
    </source>
</evidence>
<dbReference type="PIRSF" id="PIRSF500176">
    <property type="entry name" value="L_ASNase"/>
    <property type="match status" value="1"/>
</dbReference>
<proteinExistence type="inferred from homology"/>
<gene>
    <name evidence="9" type="ORF">CEW87_03160</name>
</gene>
<evidence type="ECO:0000313" key="9">
    <source>
        <dbReference type="EMBL" id="AWI78438.1"/>
    </source>
</evidence>
<evidence type="ECO:0000256" key="5">
    <source>
        <dbReference type="PROSITE-ProRule" id="PRU10099"/>
    </source>
</evidence>
<dbReference type="SFLD" id="SFLDS00057">
    <property type="entry name" value="Glutaminase/Asparaginase"/>
    <property type="match status" value="1"/>
</dbReference>
<dbReference type="PROSITE" id="PS00144">
    <property type="entry name" value="ASN_GLN_ASE_1"/>
    <property type="match status" value="1"/>
</dbReference>
<feature type="binding site" evidence="4">
    <location>
        <position position="62"/>
    </location>
    <ligand>
        <name>substrate</name>
    </ligand>
</feature>
<dbReference type="InterPro" id="IPR020827">
    <property type="entry name" value="Asparaginase/glutaminase_AS1"/>
</dbReference>
<dbReference type="InterPro" id="IPR027474">
    <property type="entry name" value="L-asparaginase_N"/>
</dbReference>
<dbReference type="EMBL" id="CP022188">
    <property type="protein sequence ID" value="AWI78438.1"/>
    <property type="molecule type" value="Genomic_DNA"/>
</dbReference>
<dbReference type="Gene3D" id="3.40.50.1170">
    <property type="entry name" value="L-asparaginase, N-terminal domain"/>
    <property type="match status" value="1"/>
</dbReference>
<evidence type="ECO:0000256" key="2">
    <source>
        <dbReference type="ARBA" id="ARBA00022801"/>
    </source>
</evidence>
<dbReference type="InterPro" id="IPR037152">
    <property type="entry name" value="L-asparaginase_N_sf"/>
</dbReference>
<dbReference type="PANTHER" id="PTHR11707">
    <property type="entry name" value="L-ASPARAGINASE"/>
    <property type="match status" value="1"/>
</dbReference>
<evidence type="ECO:0000256" key="1">
    <source>
        <dbReference type="ARBA" id="ARBA00010518"/>
    </source>
</evidence>
<dbReference type="Pfam" id="PF17763">
    <property type="entry name" value="Asparaginase_C"/>
    <property type="match status" value="1"/>
</dbReference>
<dbReference type="InterPro" id="IPR027475">
    <property type="entry name" value="Asparaginase/glutaminase_AS2"/>
</dbReference>
<dbReference type="FunFam" id="3.40.50.1170:FF:000001">
    <property type="entry name" value="L-asparaginase 2"/>
    <property type="match status" value="1"/>
</dbReference>
<dbReference type="InterPro" id="IPR027473">
    <property type="entry name" value="L-asparaginase_C"/>
</dbReference>
<protein>
    <submittedName>
        <fullName evidence="9">L-asparaginase</fullName>
    </submittedName>
</protein>
<dbReference type="PIRSF" id="PIRSF001220">
    <property type="entry name" value="L-ASNase_gatD"/>
    <property type="match status" value="1"/>
</dbReference>
<reference evidence="9 10" key="1">
    <citation type="submission" date="2017-06" db="EMBL/GenBank/DDBJ databases">
        <title>Azoarcus sp. TSNA42 complete genome sequence.</title>
        <authorList>
            <person name="Woo J.-H."/>
            <person name="Kim H.-S."/>
        </authorList>
    </citation>
    <scope>NUCLEOTIDE SEQUENCE [LARGE SCALE GENOMIC DNA]</scope>
    <source>
        <strain evidence="9 10">TSNA42</strain>
    </source>
</reference>
<evidence type="ECO:0000256" key="6">
    <source>
        <dbReference type="PROSITE-ProRule" id="PRU10100"/>
    </source>
</evidence>
<dbReference type="InterPro" id="IPR036152">
    <property type="entry name" value="Asp/glu_Ase-like_sf"/>
</dbReference>
<dbReference type="Proteomes" id="UP000244902">
    <property type="component" value="Chromosome"/>
</dbReference>
<dbReference type="Pfam" id="PF00710">
    <property type="entry name" value="Asparaginase"/>
    <property type="match status" value="1"/>
</dbReference>
<sequence>MNRKPSIALIATGGTIAGAAASASDTTGYAAGAIKVAALLEAVPGLEAIADIQPETLFALDSKDMTPAHWLALARRVQSLAEQSDIDGIVITHGTDTLEETAFFLHLTLSTDKPVVLTAAMRPATALSADGPMNLFSAVSVAGSAGFRGLGTLVAVNDRVFAAREVSKWHTRAVEGVGCPETGALGWANPPRLSRPSADFDRGVLPLAAVDAARWPLAVEVFYLTAGASPMLLDAAVDAGLRGAVLACAGHGSLPDSWLPAVERAIASGCAVVRASRVAQGSVGAGHGPAGLLHAGTLSPSKARVALMLCLASAAAERFGEIAS</sequence>
<dbReference type="SMART" id="SM00870">
    <property type="entry name" value="Asparaginase"/>
    <property type="match status" value="1"/>
</dbReference>
<dbReference type="GO" id="GO:0004067">
    <property type="term" value="F:asparaginase activity"/>
    <property type="evidence" value="ECO:0007669"/>
    <property type="project" value="UniProtKB-UniRule"/>
</dbReference>
<feature type="active site" evidence="5">
    <location>
        <position position="15"/>
    </location>
</feature>
<accession>A0A2U8GY90</accession>
<evidence type="ECO:0000259" key="7">
    <source>
        <dbReference type="Pfam" id="PF00710"/>
    </source>
</evidence>
<dbReference type="InterPro" id="IPR004550">
    <property type="entry name" value="AsnASE_II"/>
</dbReference>
<feature type="binding site" evidence="4">
    <location>
        <begin position="95"/>
        <end position="96"/>
    </location>
    <ligand>
        <name>substrate</name>
    </ligand>
</feature>
<dbReference type="SUPFAM" id="SSF53774">
    <property type="entry name" value="Glutaminase/Asparaginase"/>
    <property type="match status" value="1"/>
</dbReference>
<dbReference type="InterPro" id="IPR006034">
    <property type="entry name" value="Asparaginase/glutaminase-like"/>
</dbReference>
<feature type="domain" description="Asparaginase/glutaminase C-terminal" evidence="8">
    <location>
        <begin position="219"/>
        <end position="313"/>
    </location>
</feature>
<feature type="domain" description="L-asparaginase N-terminal" evidence="7">
    <location>
        <begin position="7"/>
        <end position="188"/>
    </location>
</feature>
<evidence type="ECO:0000259" key="8">
    <source>
        <dbReference type="Pfam" id="PF17763"/>
    </source>
</evidence>
<feature type="active site" evidence="6">
    <location>
        <position position="95"/>
    </location>
</feature>
<evidence type="ECO:0000256" key="4">
    <source>
        <dbReference type="PIRSR" id="PIRSR001220-2"/>
    </source>
</evidence>
<dbReference type="PRINTS" id="PR00139">
    <property type="entry name" value="ASNGLNASE"/>
</dbReference>
<feature type="active site" description="O-isoaspartyl threonine intermediate" evidence="3">
    <location>
        <position position="15"/>
    </location>
</feature>
<dbReference type="OrthoDB" id="9788068at2"/>
<organism evidence="9 10">
    <name type="scientific">Parazoarcus communis</name>
    <dbReference type="NCBI Taxonomy" id="41977"/>
    <lineage>
        <taxon>Bacteria</taxon>
        <taxon>Pseudomonadati</taxon>
        <taxon>Pseudomonadota</taxon>
        <taxon>Betaproteobacteria</taxon>
        <taxon>Rhodocyclales</taxon>
        <taxon>Zoogloeaceae</taxon>
        <taxon>Parazoarcus</taxon>
    </lineage>
</organism>
<name>A0A2U8GY90_9RHOO</name>
<dbReference type="Gene3D" id="3.40.50.40">
    <property type="match status" value="1"/>
</dbReference>
<keyword evidence="2" id="KW-0378">Hydrolase</keyword>
<dbReference type="GO" id="GO:0006528">
    <property type="term" value="P:asparagine metabolic process"/>
    <property type="evidence" value="ECO:0007669"/>
    <property type="project" value="InterPro"/>
</dbReference>
<dbReference type="RefSeq" id="WP_108971405.1">
    <property type="nucleotide sequence ID" value="NZ_CP022188.1"/>
</dbReference>
<dbReference type="PROSITE" id="PS51732">
    <property type="entry name" value="ASN_GLN_ASE_3"/>
    <property type="match status" value="1"/>
</dbReference>
<comment type="similarity">
    <text evidence="1">Belongs to the asparaginase 1 family.</text>
</comment>